<evidence type="ECO:0000259" key="2">
    <source>
        <dbReference type="Pfam" id="PF04892"/>
    </source>
</evidence>
<keyword evidence="1" id="KW-1133">Transmembrane helix</keyword>
<organism evidence="3 4">
    <name type="scientific">Flavobacterium laiguense</name>
    <dbReference type="NCBI Taxonomy" id="2169409"/>
    <lineage>
        <taxon>Bacteria</taxon>
        <taxon>Pseudomonadati</taxon>
        <taxon>Bacteroidota</taxon>
        <taxon>Flavobacteriia</taxon>
        <taxon>Flavobacteriales</taxon>
        <taxon>Flavobacteriaceae</taxon>
        <taxon>Flavobacterium</taxon>
    </lineage>
</organism>
<evidence type="ECO:0000313" key="3">
    <source>
        <dbReference type="EMBL" id="PWA10302.1"/>
    </source>
</evidence>
<evidence type="ECO:0000313" key="4">
    <source>
        <dbReference type="Proteomes" id="UP000245618"/>
    </source>
</evidence>
<sequence>MPKYLLFVIALFWTGIVAYFCLVESSEIPTINIPDLDKCVHTFFHFVFTLVWFLFLRKQLQRNNVIRPLFYSFLLSLFFGVGIEFMQQLYTTTRAGDFLDFIANAIGAILALFTVVFCNRFNVLNSILKN</sequence>
<feature type="transmembrane region" description="Helical" evidence="1">
    <location>
        <begin position="41"/>
        <end position="57"/>
    </location>
</feature>
<keyword evidence="1" id="KW-0812">Transmembrane</keyword>
<name>A0A2U1JYS6_9FLAO</name>
<gene>
    <name evidence="3" type="ORF">DB891_05510</name>
</gene>
<dbReference type="NCBIfam" id="NF037970">
    <property type="entry name" value="vanZ_1"/>
    <property type="match status" value="1"/>
</dbReference>
<reference evidence="3 4" key="1">
    <citation type="submission" date="2018-04" db="EMBL/GenBank/DDBJ databases">
        <title>Flavobacterium sp. nov., isolated from glacier ice.</title>
        <authorList>
            <person name="Liu Q."/>
            <person name="Xin Y.-H."/>
        </authorList>
    </citation>
    <scope>NUCLEOTIDE SEQUENCE [LARGE SCALE GENOMIC DNA]</scope>
    <source>
        <strain evidence="3 4">LB2P30</strain>
    </source>
</reference>
<proteinExistence type="predicted"/>
<dbReference type="OrthoDB" id="5472246at2"/>
<dbReference type="EMBL" id="QCZH01000004">
    <property type="protein sequence ID" value="PWA10302.1"/>
    <property type="molecule type" value="Genomic_DNA"/>
</dbReference>
<keyword evidence="4" id="KW-1185">Reference proteome</keyword>
<keyword evidence="1" id="KW-0472">Membrane</keyword>
<protein>
    <recommendedName>
        <fullName evidence="2">VanZ-like domain-containing protein</fullName>
    </recommendedName>
</protein>
<dbReference type="Proteomes" id="UP000245618">
    <property type="component" value="Unassembled WGS sequence"/>
</dbReference>
<dbReference type="PANTHER" id="PTHR28008">
    <property type="entry name" value="DOMAIN PROTEIN, PUTATIVE (AFU_ORTHOLOGUE AFUA_3G10980)-RELATED"/>
    <property type="match status" value="1"/>
</dbReference>
<feature type="transmembrane region" description="Helical" evidence="1">
    <location>
        <begin position="101"/>
        <end position="121"/>
    </location>
</feature>
<dbReference type="Pfam" id="PF04892">
    <property type="entry name" value="VanZ"/>
    <property type="match status" value="1"/>
</dbReference>
<dbReference type="AlphaFoldDB" id="A0A2U1JYS6"/>
<evidence type="ECO:0000256" key="1">
    <source>
        <dbReference type="SAM" id="Phobius"/>
    </source>
</evidence>
<dbReference type="PANTHER" id="PTHR28008:SF1">
    <property type="entry name" value="DOMAIN PROTEIN, PUTATIVE (AFU_ORTHOLOGUE AFUA_3G10980)-RELATED"/>
    <property type="match status" value="1"/>
</dbReference>
<feature type="domain" description="VanZ-like" evidence="2">
    <location>
        <begin position="36"/>
        <end position="117"/>
    </location>
</feature>
<comment type="caution">
    <text evidence="3">The sequence shown here is derived from an EMBL/GenBank/DDBJ whole genome shotgun (WGS) entry which is preliminary data.</text>
</comment>
<accession>A0A2U1JYS6</accession>
<feature type="transmembrane region" description="Helical" evidence="1">
    <location>
        <begin position="69"/>
        <end position="89"/>
    </location>
</feature>
<dbReference type="InterPro" id="IPR006976">
    <property type="entry name" value="VanZ-like"/>
</dbReference>